<organism evidence="10 11">
    <name type="scientific">Bacteroides finegoldii</name>
    <dbReference type="NCBI Taxonomy" id="338188"/>
    <lineage>
        <taxon>Bacteria</taxon>
        <taxon>Pseudomonadati</taxon>
        <taxon>Bacteroidota</taxon>
        <taxon>Bacteroidia</taxon>
        <taxon>Bacteroidales</taxon>
        <taxon>Bacteroidaceae</taxon>
        <taxon>Bacteroides</taxon>
    </lineage>
</organism>
<dbReference type="RefSeq" id="WP_004307323.1">
    <property type="nucleotide sequence ID" value="NZ_CABIXA010000004.1"/>
</dbReference>
<evidence type="ECO:0000259" key="9">
    <source>
        <dbReference type="Pfam" id="PF14322"/>
    </source>
</evidence>
<dbReference type="AlphaFoldDB" id="A0A174AP32"/>
<keyword evidence="5" id="KW-0998">Cell outer membrane</keyword>
<evidence type="ECO:0000256" key="1">
    <source>
        <dbReference type="ARBA" id="ARBA00004442"/>
    </source>
</evidence>
<sequence length="569" mass="64603">MRKLFISFVTAVLLASCSADSLMKETELDLTDTEKVYSDITLTRKVAYDLYARMRMGRDRLGSFGFLANIGGSPCMLDNATDDGAGNTTRAGGAVIPELEKFIKGGIDASKGLIGGDHPWIFYYKAIRSANTFLNNVDRSPLEDAEKISLKNQVRFLRALYHHELFRFYGALVIGDKELDPLLYDEIKRESLETTVRWIANEFKELAEPGVLPDKYDAADYGRATRGAALGYLARTLLYAASPLHNASGVTWREAADAAYDMIEYADNGDFYRLYEDPTTPEKSYTRLFNTRANGEVIMGFLRAPANDLYGMMPAFDPWNVNKELLTCPNQWLVDCYDMLDGSQPILGYESNTKAIINPNSGYNVNSPYANRDPRLAQSILCDGATWPLVNGKPAAIDLSKSYRWGSGYFLTKFLDDRIDHRKGGTTYMDFPMMRYAEILLDYAEAENEAEDTNTAREKAIAQLNRIRRRAGITTDLLAADYNQATLRERIRKERRVELCFEDHRFFDIRRWLIAKDVMRLPAVGIKKINGEYQRVTLDTRNYNERMNLAPIPQDEVNNCPNIYQNPGY</sequence>
<evidence type="ECO:0000256" key="2">
    <source>
        <dbReference type="ARBA" id="ARBA00006275"/>
    </source>
</evidence>
<dbReference type="Pfam" id="PF07980">
    <property type="entry name" value="SusD_RagB"/>
    <property type="match status" value="1"/>
</dbReference>
<feature type="signal peptide" evidence="7">
    <location>
        <begin position="1"/>
        <end position="21"/>
    </location>
</feature>
<evidence type="ECO:0000256" key="3">
    <source>
        <dbReference type="ARBA" id="ARBA00022729"/>
    </source>
</evidence>
<dbReference type="Pfam" id="PF14322">
    <property type="entry name" value="SusD-like_3"/>
    <property type="match status" value="1"/>
</dbReference>
<comment type="similarity">
    <text evidence="2">Belongs to the SusD family.</text>
</comment>
<dbReference type="STRING" id="338188.ERS852397_01037"/>
<feature type="domain" description="SusD-like N-terminal" evidence="9">
    <location>
        <begin position="120"/>
        <end position="237"/>
    </location>
</feature>
<gene>
    <name evidence="10" type="ORF">ERS852397_01037</name>
</gene>
<accession>A0A174AP32</accession>
<dbReference type="PROSITE" id="PS51257">
    <property type="entry name" value="PROKAR_LIPOPROTEIN"/>
    <property type="match status" value="1"/>
</dbReference>
<evidence type="ECO:0000259" key="8">
    <source>
        <dbReference type="Pfam" id="PF07980"/>
    </source>
</evidence>
<evidence type="ECO:0000256" key="4">
    <source>
        <dbReference type="ARBA" id="ARBA00023136"/>
    </source>
</evidence>
<dbReference type="InterPro" id="IPR033985">
    <property type="entry name" value="SusD-like_N"/>
</dbReference>
<feature type="coiled-coil region" evidence="6">
    <location>
        <begin position="436"/>
        <end position="470"/>
    </location>
</feature>
<evidence type="ECO:0000256" key="7">
    <source>
        <dbReference type="SAM" id="SignalP"/>
    </source>
</evidence>
<name>A0A174AP32_9BACE</name>
<evidence type="ECO:0000256" key="5">
    <source>
        <dbReference type="ARBA" id="ARBA00023237"/>
    </source>
</evidence>
<dbReference type="Gene3D" id="1.25.40.390">
    <property type="match status" value="1"/>
</dbReference>
<keyword evidence="6" id="KW-0175">Coiled coil</keyword>
<keyword evidence="3 7" id="KW-0732">Signal</keyword>
<keyword evidence="4" id="KW-0472">Membrane</keyword>
<feature type="domain" description="RagB/SusD" evidence="8">
    <location>
        <begin position="318"/>
        <end position="569"/>
    </location>
</feature>
<feature type="chain" id="PRO_5008017811" evidence="7">
    <location>
        <begin position="22"/>
        <end position="569"/>
    </location>
</feature>
<evidence type="ECO:0000313" key="11">
    <source>
        <dbReference type="Proteomes" id="UP000095517"/>
    </source>
</evidence>
<comment type="subcellular location">
    <subcellularLocation>
        <location evidence="1">Cell outer membrane</location>
    </subcellularLocation>
</comment>
<dbReference type="SUPFAM" id="SSF48452">
    <property type="entry name" value="TPR-like"/>
    <property type="match status" value="1"/>
</dbReference>
<evidence type="ECO:0000313" key="10">
    <source>
        <dbReference type="EMBL" id="CUN90511.1"/>
    </source>
</evidence>
<proteinExistence type="inferred from homology"/>
<reference evidence="10 11" key="1">
    <citation type="submission" date="2015-09" db="EMBL/GenBank/DDBJ databases">
        <authorList>
            <consortium name="Pathogen Informatics"/>
        </authorList>
    </citation>
    <scope>NUCLEOTIDE SEQUENCE [LARGE SCALE GENOMIC DNA]</scope>
    <source>
        <strain evidence="10 11">2789STDY5608840</strain>
    </source>
</reference>
<dbReference type="GO" id="GO:0009279">
    <property type="term" value="C:cell outer membrane"/>
    <property type="evidence" value="ECO:0007669"/>
    <property type="project" value="UniProtKB-SubCell"/>
</dbReference>
<dbReference type="EMBL" id="CYZH01000004">
    <property type="protein sequence ID" value="CUN90511.1"/>
    <property type="molecule type" value="Genomic_DNA"/>
</dbReference>
<protein>
    <submittedName>
        <fullName evidence="10">SusD family</fullName>
    </submittedName>
</protein>
<dbReference type="InterPro" id="IPR011990">
    <property type="entry name" value="TPR-like_helical_dom_sf"/>
</dbReference>
<evidence type="ECO:0000256" key="6">
    <source>
        <dbReference type="SAM" id="Coils"/>
    </source>
</evidence>
<dbReference type="InterPro" id="IPR012944">
    <property type="entry name" value="SusD_RagB_dom"/>
</dbReference>
<dbReference type="Proteomes" id="UP000095517">
    <property type="component" value="Unassembled WGS sequence"/>
</dbReference>